<keyword evidence="2" id="KW-0472">Membrane</keyword>
<keyword evidence="2" id="KW-0812">Transmembrane</keyword>
<evidence type="ECO:0000256" key="2">
    <source>
        <dbReference type="SAM" id="Phobius"/>
    </source>
</evidence>
<sequence length="70" mass="7881">MAKKSAFQRPYKSRSERREIDRRKHDEAKDYKFLIRVAIAIGLVLVVALGFAITGVVDNSGNLAQSTMSR</sequence>
<keyword evidence="4" id="KW-1185">Reference proteome</keyword>
<accession>A0A1I5XFG5</accession>
<protein>
    <submittedName>
        <fullName evidence="3">Uncharacterized protein</fullName>
    </submittedName>
</protein>
<organism evidence="3 4">
    <name type="scientific">Hymenobacter arizonensis</name>
    <name type="common">Siccationidurans arizonensis</name>
    <dbReference type="NCBI Taxonomy" id="1227077"/>
    <lineage>
        <taxon>Bacteria</taxon>
        <taxon>Pseudomonadati</taxon>
        <taxon>Bacteroidota</taxon>
        <taxon>Cytophagia</taxon>
        <taxon>Cytophagales</taxon>
        <taxon>Hymenobacteraceae</taxon>
        <taxon>Hymenobacter</taxon>
    </lineage>
</organism>
<feature type="compositionally biased region" description="Basic and acidic residues" evidence="1">
    <location>
        <begin position="13"/>
        <end position="22"/>
    </location>
</feature>
<name>A0A1I5XFG5_HYMAR</name>
<dbReference type="AlphaFoldDB" id="A0A1I5XFG5"/>
<evidence type="ECO:0000313" key="4">
    <source>
        <dbReference type="Proteomes" id="UP000199029"/>
    </source>
</evidence>
<reference evidence="4" key="1">
    <citation type="submission" date="2016-10" db="EMBL/GenBank/DDBJ databases">
        <authorList>
            <person name="Varghese N."/>
            <person name="Submissions S."/>
        </authorList>
    </citation>
    <scope>NUCLEOTIDE SEQUENCE [LARGE SCALE GENOMIC DNA]</scope>
    <source>
        <strain evidence="4">OR362-8,ATCC BAA-1266,JCM 13504</strain>
    </source>
</reference>
<dbReference type="EMBL" id="FOXS01000002">
    <property type="protein sequence ID" value="SFQ30654.1"/>
    <property type="molecule type" value="Genomic_DNA"/>
</dbReference>
<evidence type="ECO:0000256" key="1">
    <source>
        <dbReference type="SAM" id="MobiDB-lite"/>
    </source>
</evidence>
<proteinExistence type="predicted"/>
<feature type="region of interest" description="Disordered" evidence="1">
    <location>
        <begin position="1"/>
        <end position="22"/>
    </location>
</feature>
<dbReference type="Proteomes" id="UP000199029">
    <property type="component" value="Unassembled WGS sequence"/>
</dbReference>
<gene>
    <name evidence="3" type="ORF">SAMN04515668_1808</name>
</gene>
<evidence type="ECO:0000313" key="3">
    <source>
        <dbReference type="EMBL" id="SFQ30654.1"/>
    </source>
</evidence>
<keyword evidence="2" id="KW-1133">Transmembrane helix</keyword>
<feature type="transmembrane region" description="Helical" evidence="2">
    <location>
        <begin position="33"/>
        <end position="53"/>
    </location>
</feature>